<feature type="domain" description="RRM" evidence="6">
    <location>
        <begin position="252"/>
        <end position="339"/>
    </location>
</feature>
<dbReference type="InterPro" id="IPR034819">
    <property type="entry name" value="CPEB"/>
</dbReference>
<dbReference type="PANTHER" id="PTHR12566:SF9">
    <property type="entry name" value="CYTOPLASMIC POLYADENYLATION ELEMENT-BINDING PROTEIN 1"/>
    <property type="match status" value="1"/>
</dbReference>
<keyword evidence="2" id="KW-0677">Repeat</keyword>
<dbReference type="PANTHER" id="PTHR12566">
    <property type="entry name" value="CYTOPLASMIC POLYADENYLATION ELEMENT BINDING PROTEIN CPEB"/>
    <property type="match status" value="1"/>
</dbReference>
<organism evidence="7 8">
    <name type="scientific">Dendroctonus ponderosae</name>
    <name type="common">Mountain pine beetle</name>
    <dbReference type="NCBI Taxonomy" id="77166"/>
    <lineage>
        <taxon>Eukaryota</taxon>
        <taxon>Metazoa</taxon>
        <taxon>Ecdysozoa</taxon>
        <taxon>Arthropoda</taxon>
        <taxon>Hexapoda</taxon>
        <taxon>Insecta</taxon>
        <taxon>Pterygota</taxon>
        <taxon>Neoptera</taxon>
        <taxon>Endopterygota</taxon>
        <taxon>Coleoptera</taxon>
        <taxon>Polyphaga</taxon>
        <taxon>Cucujiformia</taxon>
        <taxon>Curculionidae</taxon>
        <taxon>Scolytinae</taxon>
        <taxon>Dendroctonus</taxon>
    </lineage>
</organism>
<reference evidence="7" key="2">
    <citation type="submission" date="2024-08" db="UniProtKB">
        <authorList>
            <consortium name="EnsemblMetazoa"/>
        </authorList>
    </citation>
    <scope>IDENTIFICATION</scope>
</reference>
<dbReference type="GO" id="GO:0003730">
    <property type="term" value="F:mRNA 3'-UTR binding"/>
    <property type="evidence" value="ECO:0007669"/>
    <property type="project" value="InterPro"/>
</dbReference>
<evidence type="ECO:0000256" key="4">
    <source>
        <dbReference type="ARBA" id="ARBA00022884"/>
    </source>
</evidence>
<comment type="similarity">
    <text evidence="1">Belongs to the RRM CPEB family.</text>
</comment>
<dbReference type="Pfam" id="PF16368">
    <property type="entry name" value="CEBP1_N"/>
    <property type="match status" value="1"/>
</dbReference>
<dbReference type="InterPro" id="IPR038446">
    <property type="entry name" value="CEBP_ZZ_sf"/>
</dbReference>
<dbReference type="GO" id="GO:0043022">
    <property type="term" value="F:ribosome binding"/>
    <property type="evidence" value="ECO:0007669"/>
    <property type="project" value="TreeGrafter"/>
</dbReference>
<dbReference type="CDD" id="cd19757">
    <property type="entry name" value="Bbox1"/>
    <property type="match status" value="1"/>
</dbReference>
<dbReference type="CDD" id="cd12723">
    <property type="entry name" value="RRM1_CPEB1"/>
    <property type="match status" value="1"/>
</dbReference>
<proteinExistence type="inferred from homology"/>
<dbReference type="GO" id="GO:0005634">
    <property type="term" value="C:nucleus"/>
    <property type="evidence" value="ECO:0007669"/>
    <property type="project" value="TreeGrafter"/>
</dbReference>
<dbReference type="InterPro" id="IPR000504">
    <property type="entry name" value="RRM_dom"/>
</dbReference>
<dbReference type="GO" id="GO:2000766">
    <property type="term" value="P:negative regulation of cytoplasmic translation"/>
    <property type="evidence" value="ECO:0007669"/>
    <property type="project" value="TreeGrafter"/>
</dbReference>
<dbReference type="GO" id="GO:0005737">
    <property type="term" value="C:cytoplasm"/>
    <property type="evidence" value="ECO:0007669"/>
    <property type="project" value="TreeGrafter"/>
</dbReference>
<dbReference type="InterPro" id="IPR032296">
    <property type="entry name" value="CEBP_ZZ"/>
</dbReference>
<dbReference type="GO" id="GO:0045202">
    <property type="term" value="C:synapse"/>
    <property type="evidence" value="ECO:0007669"/>
    <property type="project" value="TreeGrafter"/>
</dbReference>
<keyword evidence="4 5" id="KW-0694">RNA-binding</keyword>
<dbReference type="Gene3D" id="3.30.70.330">
    <property type="match status" value="2"/>
</dbReference>
<evidence type="ECO:0000256" key="1">
    <source>
        <dbReference type="ARBA" id="ARBA00010347"/>
    </source>
</evidence>
<dbReference type="SUPFAM" id="SSF54928">
    <property type="entry name" value="RNA-binding domain, RBD"/>
    <property type="match status" value="1"/>
</dbReference>
<keyword evidence="8" id="KW-1185">Reference proteome</keyword>
<dbReference type="InterPro" id="IPR012677">
    <property type="entry name" value="Nucleotide-bd_a/b_plait_sf"/>
</dbReference>
<evidence type="ECO:0000259" key="6">
    <source>
        <dbReference type="PROSITE" id="PS50102"/>
    </source>
</evidence>
<reference evidence="8" key="1">
    <citation type="journal article" date="2013" name="Genome Biol.">
        <title>Draft genome of the mountain pine beetle, Dendroctonus ponderosae Hopkins, a major forest pest.</title>
        <authorList>
            <person name="Keeling C.I."/>
            <person name="Yuen M.M."/>
            <person name="Liao N.Y."/>
            <person name="Docking T.R."/>
            <person name="Chan S.K."/>
            <person name="Taylor G.A."/>
            <person name="Palmquist D.L."/>
            <person name="Jackman S.D."/>
            <person name="Nguyen A."/>
            <person name="Li M."/>
            <person name="Henderson H."/>
            <person name="Janes J.K."/>
            <person name="Zhao Y."/>
            <person name="Pandoh P."/>
            <person name="Moore R."/>
            <person name="Sperling F.A."/>
            <person name="Huber D.P."/>
            <person name="Birol I."/>
            <person name="Jones S.J."/>
            <person name="Bohlmann J."/>
        </authorList>
    </citation>
    <scope>NUCLEOTIDE SEQUENCE</scope>
</reference>
<evidence type="ECO:0000313" key="7">
    <source>
        <dbReference type="EnsemblMetazoa" id="XP_019768211.1"/>
    </source>
</evidence>
<evidence type="ECO:0000256" key="3">
    <source>
        <dbReference type="ARBA" id="ARBA00022845"/>
    </source>
</evidence>
<dbReference type="PROSITE" id="PS50102">
    <property type="entry name" value="RRM"/>
    <property type="match status" value="1"/>
</dbReference>
<dbReference type="Proteomes" id="UP000019118">
    <property type="component" value="Unassembled WGS sequence"/>
</dbReference>
<dbReference type="Gene3D" id="4.10.640.40">
    <property type="entry name" value="Cytoplasmic polyadenylation element-binding protein, ZZ domain"/>
    <property type="match status" value="1"/>
</dbReference>
<accession>A0AAR5Q510</accession>
<evidence type="ECO:0000256" key="5">
    <source>
        <dbReference type="PROSITE-ProRule" id="PRU00176"/>
    </source>
</evidence>
<dbReference type="InterPro" id="IPR032292">
    <property type="entry name" value="CEBP1_N"/>
</dbReference>
<dbReference type="CDD" id="cd12725">
    <property type="entry name" value="RRM2_CPEB1"/>
    <property type="match status" value="1"/>
</dbReference>
<dbReference type="GO" id="GO:0008135">
    <property type="term" value="F:translation factor activity, RNA binding"/>
    <property type="evidence" value="ECO:0007669"/>
    <property type="project" value="TreeGrafter"/>
</dbReference>
<dbReference type="GO" id="GO:0043005">
    <property type="term" value="C:neuron projection"/>
    <property type="evidence" value="ECO:0007669"/>
    <property type="project" value="TreeGrafter"/>
</dbReference>
<dbReference type="Pfam" id="PF16367">
    <property type="entry name" value="RRM_7"/>
    <property type="match status" value="1"/>
</dbReference>
<dbReference type="EnsemblMetazoa" id="XM_019912652.1">
    <property type="protein sequence ID" value="XP_019768211.1"/>
    <property type="gene ID" value="LOC109543109"/>
</dbReference>
<evidence type="ECO:0000256" key="2">
    <source>
        <dbReference type="ARBA" id="ARBA00022737"/>
    </source>
</evidence>
<name>A0AAR5Q510_DENPD</name>
<protein>
    <recommendedName>
        <fullName evidence="6">RRM domain-containing protein</fullName>
    </recommendedName>
</protein>
<sequence length="513" mass="56567">MAGGDTRSISDLLGLNSPRGQLSFGSTDPLNVCTPPASPQNMQGNFDDARLFSETVSGYGGTNKSMKSYQRNISLGSAGSSPASPPYLSRNFRSISYSESCGSNSPALFDHPILGRNYSRSDSGDVGLASGRSNLETSASDLLASLTLNETAPKTNIDGDISNLQNLPAIHALKYLQQQPPFINPLLPQAANNIDLADKWTGSSSYLNSLPENCQLDRAARFHRSAALLYDAVCTWSGVLPPRTDKATGYSSKVFLGGVPWDISEDWLVQTFKQFGPVKVDWPGKDRQASQPKGHAYIILESEKAVKALLQTCSANFSNRGTFYFKLGYRRIKSKDVQVIPWYLSDSNYTKSASQKLDPSKTVFVGALHNVLTAQGLAVIMNDLFDGVVYAGIDTDKYKYPIGSGRVTFNNSRSYMEAVSAAFIEIKTPKFTKKVQVDPYLEDSLCSLCSVQQGTYFCRDITCFRYYCRSCWSYQHGPELRHHNPMSRNSKNTQLVVFGHNPSKHQTSRQWEG</sequence>
<dbReference type="SMART" id="SM00360">
    <property type="entry name" value="RRM"/>
    <property type="match status" value="2"/>
</dbReference>
<dbReference type="InterPro" id="IPR035979">
    <property type="entry name" value="RBD_domain_sf"/>
</dbReference>
<evidence type="ECO:0000313" key="8">
    <source>
        <dbReference type="Proteomes" id="UP000019118"/>
    </source>
</evidence>
<dbReference type="FunFam" id="3.30.70.330:FF:000086">
    <property type="entry name" value="Putative Cytoplasmic polyadenylation element-binding protein 1"/>
    <property type="match status" value="1"/>
</dbReference>
<dbReference type="GO" id="GO:0000900">
    <property type="term" value="F:mRNA regulatory element binding translation repressor activity"/>
    <property type="evidence" value="ECO:0007669"/>
    <property type="project" value="TreeGrafter"/>
</dbReference>
<dbReference type="InterPro" id="IPR034977">
    <property type="entry name" value="CPEB1_RRM1"/>
</dbReference>
<dbReference type="Pfam" id="PF16366">
    <property type="entry name" value="CEBP_ZZ"/>
    <property type="match status" value="1"/>
</dbReference>
<dbReference type="FunFam" id="3.30.70.330:FF:000054">
    <property type="entry name" value="Cytoplasmic polyadenylation element-binding protein 1"/>
    <property type="match status" value="1"/>
</dbReference>
<dbReference type="AlphaFoldDB" id="A0AAR5Q510"/>
<keyword evidence="3" id="KW-0810">Translation regulation</keyword>